<protein>
    <submittedName>
        <fullName evidence="1">Uncharacterized protein</fullName>
    </submittedName>
</protein>
<proteinExistence type="predicted"/>
<dbReference type="EMBL" id="KZ678410">
    <property type="protein sequence ID" value="PSR92082.1"/>
    <property type="molecule type" value="Genomic_DNA"/>
</dbReference>
<accession>A0A2T3ACW5</accession>
<sequence length="198" mass="21022">MTGMAAGSGFFPSSFVSFGAKICCCHDRAVLCSPTMLGEMPARRLGISDCNTLIGHGLAQTRGSELTFLCVVHAATEKVAQREGLGLLGFLAARRQTAADPRHLDSALSALPLSRCSPTCGSTSALTQYGTYSTPRIHRVVPRSAHLLGDTDRARARAATKLPLRSFASGVSYGWIRPTIAIAQGMVEVGRPRFVKTS</sequence>
<dbReference type="Proteomes" id="UP000241462">
    <property type="component" value="Unassembled WGS sequence"/>
</dbReference>
<evidence type="ECO:0000313" key="1">
    <source>
        <dbReference type="EMBL" id="PSR92082.1"/>
    </source>
</evidence>
<dbReference type="InParanoid" id="A0A2T3ACW5"/>
<dbReference type="AlphaFoldDB" id="A0A2T3ACW5"/>
<organism evidence="1 2">
    <name type="scientific">Coniella lustricola</name>
    <dbReference type="NCBI Taxonomy" id="2025994"/>
    <lineage>
        <taxon>Eukaryota</taxon>
        <taxon>Fungi</taxon>
        <taxon>Dikarya</taxon>
        <taxon>Ascomycota</taxon>
        <taxon>Pezizomycotina</taxon>
        <taxon>Sordariomycetes</taxon>
        <taxon>Sordariomycetidae</taxon>
        <taxon>Diaporthales</taxon>
        <taxon>Schizoparmaceae</taxon>
        <taxon>Coniella</taxon>
    </lineage>
</organism>
<reference evidence="1 2" key="1">
    <citation type="journal article" date="2018" name="Mycol. Prog.">
        <title>Coniella lustricola, a new species from submerged detritus.</title>
        <authorList>
            <person name="Raudabaugh D.B."/>
            <person name="Iturriaga T."/>
            <person name="Carver A."/>
            <person name="Mondo S."/>
            <person name="Pangilinan J."/>
            <person name="Lipzen A."/>
            <person name="He G."/>
            <person name="Amirebrahimi M."/>
            <person name="Grigoriev I.V."/>
            <person name="Miller A.N."/>
        </authorList>
    </citation>
    <scope>NUCLEOTIDE SEQUENCE [LARGE SCALE GENOMIC DNA]</scope>
    <source>
        <strain evidence="1 2">B22-T-1</strain>
    </source>
</reference>
<evidence type="ECO:0000313" key="2">
    <source>
        <dbReference type="Proteomes" id="UP000241462"/>
    </source>
</evidence>
<name>A0A2T3ACW5_9PEZI</name>
<keyword evidence="2" id="KW-1185">Reference proteome</keyword>
<gene>
    <name evidence="1" type="ORF">BD289DRAFT_189089</name>
</gene>